<dbReference type="PANTHER" id="PTHR42785:SF1">
    <property type="entry name" value="DNA TOPOISOMERASE"/>
    <property type="match status" value="1"/>
</dbReference>
<feature type="site" description="Interaction with DNA" evidence="10">
    <location>
        <position position="176"/>
    </location>
</feature>
<evidence type="ECO:0000256" key="6">
    <source>
        <dbReference type="ARBA" id="ARBA00022842"/>
    </source>
</evidence>
<dbReference type="InterPro" id="IPR034149">
    <property type="entry name" value="TOPRIM_TopoI"/>
</dbReference>
<protein>
    <recommendedName>
        <fullName evidence="10">DNA topoisomerase 1</fullName>
        <ecNumber evidence="10">5.6.2.1</ecNumber>
    </recommendedName>
    <alternativeName>
        <fullName evidence="10">DNA topoisomerase I</fullName>
    </alternativeName>
</protein>
<feature type="site" description="Interaction with DNA" evidence="10">
    <location>
        <position position="328"/>
    </location>
</feature>
<dbReference type="InterPro" id="IPR003601">
    <property type="entry name" value="Topo_IA_2"/>
</dbReference>
<dbReference type="InterPro" id="IPR006171">
    <property type="entry name" value="TOPRIM_dom"/>
</dbReference>
<dbReference type="Gene3D" id="1.10.290.10">
    <property type="entry name" value="Topoisomerase I, domain 4"/>
    <property type="match status" value="1"/>
</dbReference>
<dbReference type="Gene3D" id="1.10.460.10">
    <property type="entry name" value="Topoisomerase I, domain 2"/>
    <property type="match status" value="1"/>
</dbReference>
<feature type="compositionally biased region" description="Basic residues" evidence="11">
    <location>
        <begin position="12"/>
        <end position="24"/>
    </location>
</feature>
<dbReference type="PRINTS" id="PR00417">
    <property type="entry name" value="PRTPISMRASEI"/>
</dbReference>
<keyword evidence="7 10" id="KW-0799">Topoisomerase</keyword>
<keyword evidence="9 10" id="KW-0413">Isomerase</keyword>
<evidence type="ECO:0000313" key="14">
    <source>
        <dbReference type="EMBL" id="MBC5647127.1"/>
    </source>
</evidence>
<evidence type="ECO:0000256" key="11">
    <source>
        <dbReference type="SAM" id="MobiDB-lite"/>
    </source>
</evidence>
<dbReference type="CDD" id="cd03363">
    <property type="entry name" value="TOPRIM_TopoIA_TopoI"/>
    <property type="match status" value="1"/>
</dbReference>
<dbReference type="Gene3D" id="3.30.65.10">
    <property type="entry name" value="Bacterial Topoisomerase I, domain 1"/>
    <property type="match status" value="2"/>
</dbReference>
<feature type="domain" description="Topo IA-type catalytic" evidence="13">
    <location>
        <begin position="157"/>
        <end position="583"/>
    </location>
</feature>
<feature type="site" description="Interaction with DNA" evidence="10">
    <location>
        <position position="168"/>
    </location>
</feature>
<evidence type="ECO:0000259" key="12">
    <source>
        <dbReference type="PROSITE" id="PS50880"/>
    </source>
</evidence>
<keyword evidence="5" id="KW-0862">Zinc</keyword>
<proteinExistence type="inferred from homology"/>
<evidence type="ECO:0000313" key="15">
    <source>
        <dbReference type="Proteomes" id="UP000606889"/>
    </source>
</evidence>
<feature type="region of interest" description="Disordered" evidence="11">
    <location>
        <begin position="1"/>
        <end position="30"/>
    </location>
</feature>
<dbReference type="InterPro" id="IPR013824">
    <property type="entry name" value="Topo_IA_cen_sub1"/>
</dbReference>
<feature type="compositionally biased region" description="Low complexity" evidence="11">
    <location>
        <begin position="1"/>
        <end position="11"/>
    </location>
</feature>
<dbReference type="InterPro" id="IPR005733">
    <property type="entry name" value="TopoI_bac-type"/>
</dbReference>
<dbReference type="PROSITE" id="PS00396">
    <property type="entry name" value="TOPO_IA_1"/>
    <property type="match status" value="1"/>
</dbReference>
<dbReference type="PROSITE" id="PS50880">
    <property type="entry name" value="TOPRIM"/>
    <property type="match status" value="1"/>
</dbReference>
<dbReference type="Pfam" id="PF01751">
    <property type="entry name" value="Toprim"/>
    <property type="match status" value="1"/>
</dbReference>
<dbReference type="Proteomes" id="UP000606889">
    <property type="component" value="Unassembled WGS sequence"/>
</dbReference>
<dbReference type="RefSeq" id="WP_186856645.1">
    <property type="nucleotide sequence ID" value="NZ_JACOON010000001.1"/>
</dbReference>
<keyword evidence="3" id="KW-0479">Metal-binding</keyword>
<keyword evidence="4" id="KW-0863">Zinc-finger</keyword>
<keyword evidence="6" id="KW-0460">Magnesium</keyword>
<evidence type="ECO:0000256" key="5">
    <source>
        <dbReference type="ARBA" id="ARBA00022833"/>
    </source>
</evidence>
<dbReference type="PANTHER" id="PTHR42785">
    <property type="entry name" value="DNA TOPOISOMERASE, TYPE IA, CORE"/>
    <property type="match status" value="1"/>
</dbReference>
<dbReference type="EMBL" id="JACOON010000001">
    <property type="protein sequence ID" value="MBC5647127.1"/>
    <property type="molecule type" value="Genomic_DNA"/>
</dbReference>
<dbReference type="InterPro" id="IPR023405">
    <property type="entry name" value="Topo_IA_core_domain"/>
</dbReference>
<evidence type="ECO:0000256" key="7">
    <source>
        <dbReference type="ARBA" id="ARBA00023029"/>
    </source>
</evidence>
<evidence type="ECO:0000256" key="2">
    <source>
        <dbReference type="ARBA" id="ARBA00009446"/>
    </source>
</evidence>
<keyword evidence="15" id="KW-1185">Reference proteome</keyword>
<dbReference type="SUPFAM" id="SSF57783">
    <property type="entry name" value="Zinc beta-ribbon"/>
    <property type="match status" value="2"/>
</dbReference>
<comment type="catalytic activity">
    <reaction evidence="1 10">
        <text>ATP-independent breakage of single-stranded DNA, followed by passage and rejoining.</text>
        <dbReference type="EC" id="5.6.2.1"/>
    </reaction>
</comment>
<evidence type="ECO:0000256" key="10">
    <source>
        <dbReference type="HAMAP-Rule" id="MF_00952"/>
    </source>
</evidence>
<dbReference type="SUPFAM" id="SSF56712">
    <property type="entry name" value="Prokaryotic type I DNA topoisomerase"/>
    <property type="match status" value="1"/>
</dbReference>
<dbReference type="InterPro" id="IPR013497">
    <property type="entry name" value="Topo_IA_cen"/>
</dbReference>
<reference evidence="14 15" key="1">
    <citation type="submission" date="2020-08" db="EMBL/GenBank/DDBJ databases">
        <title>Genome public.</title>
        <authorList>
            <person name="Liu C."/>
            <person name="Sun Q."/>
        </authorList>
    </citation>
    <scope>NUCLEOTIDE SEQUENCE [LARGE SCALE GENOMIC DNA]</scope>
    <source>
        <strain evidence="14 15">NSJ-35</strain>
    </source>
</reference>
<feature type="active site" description="O-(5'-phospho-DNA)-tyrosine intermediate" evidence="10">
    <location>
        <position position="326"/>
    </location>
</feature>
<dbReference type="Gene3D" id="3.40.50.140">
    <property type="match status" value="1"/>
</dbReference>
<dbReference type="CDD" id="cd00186">
    <property type="entry name" value="TOP1Ac"/>
    <property type="match status" value="1"/>
</dbReference>
<comment type="similarity">
    <text evidence="2 10">Belongs to the type IA topoisomerase family.</text>
</comment>
<evidence type="ECO:0000256" key="8">
    <source>
        <dbReference type="ARBA" id="ARBA00023125"/>
    </source>
</evidence>
<dbReference type="EC" id="5.6.2.1" evidence="10"/>
<feature type="domain" description="Toprim" evidence="12">
    <location>
        <begin position="31"/>
        <end position="141"/>
    </location>
</feature>
<evidence type="ECO:0000256" key="4">
    <source>
        <dbReference type="ARBA" id="ARBA00022771"/>
    </source>
</evidence>
<comment type="caution">
    <text evidence="14">The sequence shown here is derived from an EMBL/GenBank/DDBJ whole genome shotgun (WGS) entry which is preliminary data.</text>
</comment>
<evidence type="ECO:0000256" key="3">
    <source>
        <dbReference type="ARBA" id="ARBA00022723"/>
    </source>
</evidence>
<dbReference type="InterPro" id="IPR028612">
    <property type="entry name" value="Topoisom_1_IA"/>
</dbReference>
<dbReference type="SMART" id="SM00437">
    <property type="entry name" value="TOP1Ac"/>
    <property type="match status" value="1"/>
</dbReference>
<dbReference type="SMART" id="SM00436">
    <property type="entry name" value="TOP1Bc"/>
    <property type="match status" value="1"/>
</dbReference>
<feature type="site" description="Interaction with DNA" evidence="10">
    <location>
        <position position="515"/>
    </location>
</feature>
<dbReference type="InterPro" id="IPR013498">
    <property type="entry name" value="Topo_IA_Znf"/>
</dbReference>
<dbReference type="Gene3D" id="2.70.20.10">
    <property type="entry name" value="Topoisomerase I, domain 3"/>
    <property type="match status" value="1"/>
</dbReference>
<feature type="site" description="Interaction with DNA" evidence="10">
    <location>
        <position position="183"/>
    </location>
</feature>
<name>A0ABR7EBI8_9FIRM</name>
<dbReference type="InterPro" id="IPR013825">
    <property type="entry name" value="Topo_IA_cen_sub2"/>
</dbReference>
<comment type="function">
    <text evidence="10">Releases the supercoiling and torsional tension of DNA, which is introduced during the DNA replication and transcription, by transiently cleaving and rejoining one strand of the DNA duplex. Introduces a single-strand break via transesterification at a target site in duplex DNA. The scissile phosphodiester is attacked by the catalytic tyrosine of the enzyme, resulting in the formation of a DNA-(5'-phosphotyrosyl)-enzyme intermediate and the expulsion of a 3'-OH DNA strand. The free DNA strand then undergoes passage around the unbroken strand, thus removing DNA supercoils. Finally, in the religation step, the DNA 3'-OH attacks the covalent intermediate to expel the active-site tyrosine and restore the DNA phosphodiester backbone.</text>
</comment>
<dbReference type="InterPro" id="IPR023406">
    <property type="entry name" value="Topo_IA_AS"/>
</dbReference>
<feature type="site" description="Interaction with DNA" evidence="10">
    <location>
        <position position="61"/>
    </location>
</feature>
<accession>A0ABR7EBI8</accession>
<dbReference type="InterPro" id="IPR000380">
    <property type="entry name" value="Topo_IA"/>
</dbReference>
<feature type="site" description="Interaction with DNA" evidence="10">
    <location>
        <position position="171"/>
    </location>
</feature>
<evidence type="ECO:0000256" key="1">
    <source>
        <dbReference type="ARBA" id="ARBA00000213"/>
    </source>
</evidence>
<dbReference type="InterPro" id="IPR013826">
    <property type="entry name" value="Topo_IA_cen_sub3"/>
</dbReference>
<dbReference type="SMART" id="SM00493">
    <property type="entry name" value="TOPRIM"/>
    <property type="match status" value="1"/>
</dbReference>
<evidence type="ECO:0000256" key="9">
    <source>
        <dbReference type="ARBA" id="ARBA00023235"/>
    </source>
</evidence>
<dbReference type="Pfam" id="PF01396">
    <property type="entry name" value="Zn_ribbon_Top1"/>
    <property type="match status" value="3"/>
</dbReference>
<comment type="subunit">
    <text evidence="10">Monomer.</text>
</comment>
<feature type="site" description="Interaction with DNA" evidence="10">
    <location>
        <position position="167"/>
    </location>
</feature>
<feature type="region of interest" description="Interaction with DNA" evidence="10">
    <location>
        <begin position="191"/>
        <end position="196"/>
    </location>
</feature>
<dbReference type="Pfam" id="PF01131">
    <property type="entry name" value="Topoisom_bac"/>
    <property type="match status" value="1"/>
</dbReference>
<evidence type="ECO:0000259" key="13">
    <source>
        <dbReference type="PROSITE" id="PS52039"/>
    </source>
</evidence>
<gene>
    <name evidence="10 14" type="primary">topA</name>
    <name evidence="14" type="ORF">H8S18_02075</name>
</gene>
<dbReference type="PROSITE" id="PS52039">
    <property type="entry name" value="TOPO_IA_2"/>
    <property type="match status" value="1"/>
</dbReference>
<dbReference type="InterPro" id="IPR003602">
    <property type="entry name" value="Topo_IA_DNA-bd_dom"/>
</dbReference>
<sequence length="728" mass="81241">MAKEAAGAAKKTAVKKKTAKKNTGKTKTSNQKLVIVESPAKAKTIEKFLGRGYAVRASNGHLRDLPKSKIGVDVENNFEPEYTTIRGKAPLIKTLKDEAKKSSKVYLATDPDREGEAISWHIANILGLDPGEVSRIEFNEITKDAVTNAITHPRSIDMDRVDAQQARRVLDRLVGYKLSPLLWKKVKKGLSAGRVQSVAVKVIVDRENEIRNFKPEEFWTISAKLKKEQQEFEAKYYGPGSKKAKLDTEADAQAVLDAVKDADFIVSKVKSGTRKKNALPPFTTSFLQQSASGKLGFTAKKTMMLAQMLYEGVPLKDGNTVGLITYMRTDSTRISGEAQEAALAHIKKTYGDEYAPAKPNIYKGRKNAQDAHEAIRPTYIENTPESVRQYLTNDQFKLYKLIYTRFLASQMMPAQFETLSYDIDANGQTFKASGSRILFKGHLAVYDSKTEDDDQKMLPKAEQGETLECLGVTPKQNFTQPPARYTEAALIKFLEERGIGRPSTYAPIISTIQDRGYVQKEAKSFVPTELGEIVTDLMAKNFSDIVDIAFTADMEEKLDGVEQEGNDWKKVIGDFYGPFEKDLEAGEKNIERIKLPEKVSDVICEKCGANMVYKTGRFGEFLACPNYPECKNTKPIVKQIDVPCPKCGGKVVIKRAGKSGKSFYGCENYPNCDFVSWDKPLDEKCPECGAYMVEAKFRYGGKTYKKCSNPECITNQKKKTDTDAKKES</sequence>
<dbReference type="HAMAP" id="MF_00952">
    <property type="entry name" value="Topoisom_1_prok"/>
    <property type="match status" value="1"/>
</dbReference>
<dbReference type="NCBIfam" id="TIGR01051">
    <property type="entry name" value="topA_bact"/>
    <property type="match status" value="1"/>
</dbReference>
<keyword evidence="8 10" id="KW-0238">DNA-binding</keyword>
<organism evidence="14 15">
    <name type="scientific">Christensenella tenuis</name>
    <dbReference type="NCBI Taxonomy" id="2763033"/>
    <lineage>
        <taxon>Bacteria</taxon>
        <taxon>Bacillati</taxon>
        <taxon>Bacillota</taxon>
        <taxon>Clostridia</taxon>
        <taxon>Christensenellales</taxon>
        <taxon>Christensenellaceae</taxon>
        <taxon>Christensenella</taxon>
    </lineage>
</organism>